<dbReference type="Proteomes" id="UP000076796">
    <property type="component" value="Unassembled WGS sequence"/>
</dbReference>
<evidence type="ECO:0000256" key="1">
    <source>
        <dbReference type="SAM" id="MobiDB-lite"/>
    </source>
</evidence>
<dbReference type="PANTHER" id="PTHR21666:SF270">
    <property type="entry name" value="MUREIN HYDROLASE ACTIVATOR ENVC"/>
    <property type="match status" value="1"/>
</dbReference>
<dbReference type="RefSeq" id="WP_006208807.1">
    <property type="nucleotide sequence ID" value="NZ_CP147845.1"/>
</dbReference>
<dbReference type="GO" id="GO:0004222">
    <property type="term" value="F:metalloendopeptidase activity"/>
    <property type="evidence" value="ECO:0007669"/>
    <property type="project" value="TreeGrafter"/>
</dbReference>
<dbReference type="OrthoDB" id="2986589at2"/>
<dbReference type="Gene3D" id="2.70.70.10">
    <property type="entry name" value="Glucose Permease (Domain IIA)"/>
    <property type="match status" value="1"/>
</dbReference>
<dbReference type="SUPFAM" id="SSF51261">
    <property type="entry name" value="Duplicated hybrid motif"/>
    <property type="match status" value="1"/>
</dbReference>
<evidence type="ECO:0000313" key="4">
    <source>
        <dbReference type="Proteomes" id="UP000076796"/>
    </source>
</evidence>
<accession>A0A163KS21</accession>
<evidence type="ECO:0000259" key="2">
    <source>
        <dbReference type="Pfam" id="PF01551"/>
    </source>
</evidence>
<proteinExistence type="predicted"/>
<dbReference type="GeneID" id="97557109"/>
<protein>
    <submittedName>
        <fullName evidence="3">Peptidase M23</fullName>
    </submittedName>
</protein>
<gene>
    <name evidence="3" type="ORF">AWU65_16810</name>
</gene>
<dbReference type="CDD" id="cd12797">
    <property type="entry name" value="M23_peptidase"/>
    <property type="match status" value="1"/>
</dbReference>
<dbReference type="InterPro" id="IPR011055">
    <property type="entry name" value="Dup_hybrid_motif"/>
</dbReference>
<comment type="caution">
    <text evidence="3">The sequence shown here is derived from an EMBL/GenBank/DDBJ whole genome shotgun (WGS) entry which is preliminary data.</text>
</comment>
<evidence type="ECO:0000313" key="3">
    <source>
        <dbReference type="EMBL" id="KZS47472.1"/>
    </source>
</evidence>
<reference evidence="3" key="1">
    <citation type="journal article" date="2016" name="Genome Announc.">
        <title>Draft genomes of two strains of Paenibacillus glucanolyticus with capability to degrade lignocellulose.</title>
        <authorList>
            <person name="Mathews S.L."/>
            <person name="Pawlak J."/>
            <person name="Grunden A.M."/>
        </authorList>
    </citation>
    <scope>NUCLEOTIDE SEQUENCE [LARGE SCALE GENOMIC DNA]</scope>
    <source>
        <strain evidence="3">SLM1</strain>
    </source>
</reference>
<feature type="region of interest" description="Disordered" evidence="1">
    <location>
        <begin position="18"/>
        <end position="95"/>
    </location>
</feature>
<keyword evidence="4" id="KW-1185">Reference proteome</keyword>
<organism evidence="3 4">
    <name type="scientific">Paenibacillus glucanolyticus</name>
    <dbReference type="NCBI Taxonomy" id="59843"/>
    <lineage>
        <taxon>Bacteria</taxon>
        <taxon>Bacillati</taxon>
        <taxon>Bacillota</taxon>
        <taxon>Bacilli</taxon>
        <taxon>Bacillales</taxon>
        <taxon>Paenibacillaceae</taxon>
        <taxon>Paenibacillus</taxon>
    </lineage>
</organism>
<dbReference type="STRING" id="59843.A3958_16210"/>
<dbReference type="AlphaFoldDB" id="A0A163KS21"/>
<dbReference type="Pfam" id="PF01551">
    <property type="entry name" value="Peptidase_M23"/>
    <property type="match status" value="1"/>
</dbReference>
<name>A0A163KS21_9BACL</name>
<sequence length="301" mass="33285">MDIKTSVKNRREARIRELLESQQTPMQADKPWPAIPERTSVNSNVKKTGFVQDDPAKPSDRYVENEPDPERLWKQGHRGWYDTPDPGDPGEPPRKASFVPGLVRRITVSVLVFGLVWGVFSFQQPWALRTQAVIIEGLSHEMDFQAAQVWYEEHFGSAPSFIPIFGQTDENSTKVNARTSLVPPLAGRLVQSFAVDLKGIVLEAEGGSLADRAVKSIETGRVLEVNEHPQNGITVLIQHTGERTALYSRLAETGLKVNDWVQGGDIIGTLGTSGTGSAPSLYFELKEGDRDVDPAEVIPFD</sequence>
<dbReference type="InterPro" id="IPR050570">
    <property type="entry name" value="Cell_wall_metabolism_enzyme"/>
</dbReference>
<dbReference type="InterPro" id="IPR016047">
    <property type="entry name" value="M23ase_b-sheet_dom"/>
</dbReference>
<feature type="domain" description="M23ase beta-sheet core" evidence="2">
    <location>
        <begin position="198"/>
        <end position="294"/>
    </location>
</feature>
<dbReference type="EMBL" id="LWMH01000001">
    <property type="protein sequence ID" value="KZS47472.1"/>
    <property type="molecule type" value="Genomic_DNA"/>
</dbReference>
<feature type="compositionally biased region" description="Basic and acidic residues" evidence="1">
    <location>
        <begin position="54"/>
        <end position="73"/>
    </location>
</feature>
<dbReference type="PANTHER" id="PTHR21666">
    <property type="entry name" value="PEPTIDASE-RELATED"/>
    <property type="match status" value="1"/>
</dbReference>